<gene>
    <name evidence="1" type="ORF">LRX75_23090</name>
</gene>
<evidence type="ECO:0000313" key="2">
    <source>
        <dbReference type="Proteomes" id="UP001139089"/>
    </source>
</evidence>
<proteinExistence type="predicted"/>
<keyword evidence="2" id="KW-1185">Reference proteome</keyword>
<comment type="caution">
    <text evidence="1">The sequence shown here is derived from an EMBL/GenBank/DDBJ whole genome shotgun (WGS) entry which is preliminary data.</text>
</comment>
<dbReference type="EMBL" id="JAJOZR010000027">
    <property type="protein sequence ID" value="MCD7111915.1"/>
    <property type="molecule type" value="Genomic_DNA"/>
</dbReference>
<name>A0A9X1NV99_9HYPH</name>
<sequence length="136" mass="15164">MNKFSPEVRERAILIVLDHEARVPVAIGYQILEQVQGLRSFGVSYRFFVVAVEFVVALRLSDLRPLPFPVGKCWQNDGGIEAGPHICRLVLSHFVKVQPPHTVRVKDPGGNERGLPACSIAAIRNGLEMLLMMQYA</sequence>
<reference evidence="1" key="1">
    <citation type="submission" date="2021-12" db="EMBL/GenBank/DDBJ databases">
        <authorList>
            <person name="Li Y."/>
        </authorList>
    </citation>
    <scope>NUCLEOTIDE SEQUENCE</scope>
    <source>
        <strain evidence="1">DKSPLA3</strain>
    </source>
</reference>
<organism evidence="1 2">
    <name type="scientific">Rhizobium quercicola</name>
    <dbReference type="NCBI Taxonomy" id="2901226"/>
    <lineage>
        <taxon>Bacteria</taxon>
        <taxon>Pseudomonadati</taxon>
        <taxon>Pseudomonadota</taxon>
        <taxon>Alphaproteobacteria</taxon>
        <taxon>Hyphomicrobiales</taxon>
        <taxon>Rhizobiaceae</taxon>
        <taxon>Rhizobium/Agrobacterium group</taxon>
        <taxon>Rhizobium</taxon>
    </lineage>
</organism>
<protein>
    <submittedName>
        <fullName evidence="1">Uncharacterized protein</fullName>
    </submittedName>
</protein>
<accession>A0A9X1NV99</accession>
<dbReference type="RefSeq" id="WP_231816921.1">
    <property type="nucleotide sequence ID" value="NZ_JAJOZR010000027.1"/>
</dbReference>
<dbReference type="Proteomes" id="UP001139089">
    <property type="component" value="Unassembled WGS sequence"/>
</dbReference>
<dbReference type="AlphaFoldDB" id="A0A9X1NV99"/>
<evidence type="ECO:0000313" key="1">
    <source>
        <dbReference type="EMBL" id="MCD7111915.1"/>
    </source>
</evidence>